<dbReference type="AlphaFoldDB" id="A0A1H8RWK3"/>
<evidence type="ECO:0000256" key="4">
    <source>
        <dbReference type="SAM" id="Coils"/>
    </source>
</evidence>
<dbReference type="OrthoDB" id="9795776at2"/>
<dbReference type="InterPro" id="IPR000055">
    <property type="entry name" value="Restrct_endonuc_typeI_TRD"/>
</dbReference>
<keyword evidence="4" id="KW-0175">Coiled coil</keyword>
<dbReference type="PANTHER" id="PTHR30408">
    <property type="entry name" value="TYPE-1 RESTRICTION ENZYME ECOKI SPECIFICITY PROTEIN"/>
    <property type="match status" value="1"/>
</dbReference>
<evidence type="ECO:0000256" key="1">
    <source>
        <dbReference type="ARBA" id="ARBA00010923"/>
    </source>
</evidence>
<dbReference type="SUPFAM" id="SSF116734">
    <property type="entry name" value="DNA methylase specificity domain"/>
    <property type="match status" value="2"/>
</dbReference>
<feature type="coiled-coil region" evidence="4">
    <location>
        <begin position="380"/>
        <end position="407"/>
    </location>
</feature>
<protein>
    <submittedName>
        <fullName evidence="6">Type I restriction enzyme, S subunit</fullName>
    </submittedName>
</protein>
<dbReference type="InterPro" id="IPR044946">
    <property type="entry name" value="Restrct_endonuc_typeI_TRD_sf"/>
</dbReference>
<sequence length="410" mass="47483">MSEDKVNVPKIRFPGFNDAWEQWKLGELYTERKEQGNDSLQILSVSIHHGISNEELDSDTLGKKVRRSEDKSLYKHVYFGDLVFNMMRAWQGAIGVVKSEGMVSPAYITATPSAQLYPLFMDYCLRRDETIIQMDNLSYGVTDFRKRLYWDSFINVLCRIPSVPEQEKITAFFTQLDNLIALLQRKLNNVKYLKAGLLQKMFPKNGEDFPEVRFPGFTDAWEQRELGEVGDTFTGLSGKTKEDFGHGNAQFVTYVNVFGNVISDPNGVESVEIDDKQNQVKYGDVFFTTSSETPEEVGMSSVWLENTENVYLNSFCFGYRPTVEFDLYYLAFMLRSPEIRKKFMFLAQGVSRYNISKNKVMEMKVPVPELNEQRKVGTFFKELDNLITLHQRELEHLQQQKKSLLQQMFV</sequence>
<dbReference type="Pfam" id="PF01420">
    <property type="entry name" value="Methylase_S"/>
    <property type="match status" value="1"/>
</dbReference>
<dbReference type="STRING" id="1333845.SAMN04487895_110146"/>
<accession>A0A1H8RWK3</accession>
<keyword evidence="2" id="KW-0680">Restriction system</keyword>
<dbReference type="PANTHER" id="PTHR30408:SF12">
    <property type="entry name" value="TYPE I RESTRICTION ENZYME MJAVIII SPECIFICITY SUBUNIT"/>
    <property type="match status" value="1"/>
</dbReference>
<dbReference type="Proteomes" id="UP000198809">
    <property type="component" value="Unassembled WGS sequence"/>
</dbReference>
<name>A0A1H8RWK3_9BACL</name>
<evidence type="ECO:0000313" key="7">
    <source>
        <dbReference type="Proteomes" id="UP000198809"/>
    </source>
</evidence>
<evidence type="ECO:0000313" key="6">
    <source>
        <dbReference type="EMBL" id="SEO70831.1"/>
    </source>
</evidence>
<comment type="similarity">
    <text evidence="1">Belongs to the type-I restriction system S methylase family.</text>
</comment>
<dbReference type="RefSeq" id="WP_036587411.1">
    <property type="nucleotide sequence ID" value="NZ_CP076607.1"/>
</dbReference>
<dbReference type="EMBL" id="FODH01000010">
    <property type="protein sequence ID" value="SEO70831.1"/>
    <property type="molecule type" value="Genomic_DNA"/>
</dbReference>
<evidence type="ECO:0000259" key="5">
    <source>
        <dbReference type="Pfam" id="PF01420"/>
    </source>
</evidence>
<dbReference type="GO" id="GO:0003677">
    <property type="term" value="F:DNA binding"/>
    <property type="evidence" value="ECO:0007669"/>
    <property type="project" value="UniProtKB-KW"/>
</dbReference>
<keyword evidence="3" id="KW-0238">DNA-binding</keyword>
<feature type="domain" description="Type I restriction modification DNA specificity" evidence="5">
    <location>
        <begin position="220"/>
        <end position="398"/>
    </location>
</feature>
<reference evidence="6 7" key="1">
    <citation type="submission" date="2016-10" db="EMBL/GenBank/DDBJ databases">
        <authorList>
            <person name="de Groot N.N."/>
        </authorList>
    </citation>
    <scope>NUCLEOTIDE SEQUENCE [LARGE SCALE GENOMIC DNA]</scope>
    <source>
        <strain evidence="6 7">CGMCC 1.10238</strain>
    </source>
</reference>
<gene>
    <name evidence="6" type="ORF">SAMN04487895_110146</name>
</gene>
<dbReference type="InterPro" id="IPR052021">
    <property type="entry name" value="Type-I_RS_S_subunit"/>
</dbReference>
<dbReference type="Gene3D" id="3.90.220.20">
    <property type="entry name" value="DNA methylase specificity domains"/>
    <property type="match status" value="2"/>
</dbReference>
<evidence type="ECO:0000256" key="2">
    <source>
        <dbReference type="ARBA" id="ARBA00022747"/>
    </source>
</evidence>
<evidence type="ECO:0000256" key="3">
    <source>
        <dbReference type="ARBA" id="ARBA00023125"/>
    </source>
</evidence>
<proteinExistence type="inferred from homology"/>
<dbReference type="GO" id="GO:0009307">
    <property type="term" value="P:DNA restriction-modification system"/>
    <property type="evidence" value="ECO:0007669"/>
    <property type="project" value="UniProtKB-KW"/>
</dbReference>
<organism evidence="6 7">
    <name type="scientific">Paenibacillus sophorae</name>
    <dbReference type="NCBI Taxonomy" id="1333845"/>
    <lineage>
        <taxon>Bacteria</taxon>
        <taxon>Bacillati</taxon>
        <taxon>Bacillota</taxon>
        <taxon>Bacilli</taxon>
        <taxon>Bacillales</taxon>
        <taxon>Paenibacillaceae</taxon>
        <taxon>Paenibacillus</taxon>
    </lineage>
</organism>